<dbReference type="Proteomes" id="UP001595647">
    <property type="component" value="Unassembled WGS sequence"/>
</dbReference>
<name>A0ABV7I4E5_9HYPH</name>
<dbReference type="InterPro" id="IPR011225">
    <property type="entry name" value="IV_sec_VirJ"/>
</dbReference>
<evidence type="ECO:0000313" key="4">
    <source>
        <dbReference type="Proteomes" id="UP001595647"/>
    </source>
</evidence>
<evidence type="ECO:0000313" key="3">
    <source>
        <dbReference type="EMBL" id="MFC3164431.1"/>
    </source>
</evidence>
<dbReference type="EMBL" id="JBHRTG010000019">
    <property type="protein sequence ID" value="MFC3164431.1"/>
    <property type="molecule type" value="Genomic_DNA"/>
</dbReference>
<protein>
    <submittedName>
        <fullName evidence="3">Virulence factor family protein</fullName>
    </submittedName>
</protein>
<dbReference type="Pfam" id="PF06057">
    <property type="entry name" value="VirJ"/>
    <property type="match status" value="1"/>
</dbReference>
<proteinExistence type="predicted"/>
<sequence>MKSLGLPGLGLAAGLLVSSGIAAAQSPAYQPGMIPADHILLPEGEVRADIFLISDAGGWGDNEEQQAQALVDKGAIVVGIDFPAYLKALRADDGDCVYMVSDVESLAHQVQRAAGTSVFNPPIVAGIGEGAALALAMIAQSPAATIGEAIAVDPVAGIPLDKQLCTPAAKERIGNRMVYGLTDGPLPAAVSVLFSAKAEKAGRDHVTALVKDHPDIEVRDAEGSAGDALAQALGDRVDAGGNADDPLGLPLTLLDATPAMDTMAIIYSGDGGWRDLDREVGAVLQEKGIPVIGVDSLRYFWSKRTPQETAEDLARIIDTYRRKWKVRHVLLAGYSFGADVLPATYNLLPPDDRARVAQVTLMALSRQVDYEISVEGWLGVGGQGAGDPVEDIARIDPKRVQCIYGTDEEDDPCPTLEARGVESIGITGGHHFDEDYEALAGRILASLKTRLGEQDGTTGVSK</sequence>
<evidence type="ECO:0000259" key="2">
    <source>
        <dbReference type="Pfam" id="PF06057"/>
    </source>
</evidence>
<feature type="signal peptide" evidence="1">
    <location>
        <begin position="1"/>
        <end position="24"/>
    </location>
</feature>
<dbReference type="RefSeq" id="WP_182306907.1">
    <property type="nucleotide sequence ID" value="NZ_CP059896.1"/>
</dbReference>
<dbReference type="Gene3D" id="3.40.50.1820">
    <property type="entry name" value="alpha/beta hydrolase"/>
    <property type="match status" value="2"/>
</dbReference>
<comment type="caution">
    <text evidence="3">The sequence shown here is derived from an EMBL/GenBank/DDBJ whole genome shotgun (WGS) entry which is preliminary data.</text>
</comment>
<reference evidence="4" key="1">
    <citation type="journal article" date="2019" name="Int. J. Syst. Evol. Microbiol.">
        <title>The Global Catalogue of Microorganisms (GCM) 10K type strain sequencing project: providing services to taxonomists for standard genome sequencing and annotation.</title>
        <authorList>
            <consortium name="The Broad Institute Genomics Platform"/>
            <consortium name="The Broad Institute Genome Sequencing Center for Infectious Disease"/>
            <person name="Wu L."/>
            <person name="Ma J."/>
        </authorList>
    </citation>
    <scope>NUCLEOTIDE SEQUENCE [LARGE SCALE GENOMIC DNA]</scope>
    <source>
        <strain evidence="4">KCTC 52231</strain>
    </source>
</reference>
<feature type="chain" id="PRO_5047145401" evidence="1">
    <location>
        <begin position="25"/>
        <end position="462"/>
    </location>
</feature>
<dbReference type="SUPFAM" id="SSF53474">
    <property type="entry name" value="alpha/beta-Hydrolases"/>
    <property type="match status" value="2"/>
</dbReference>
<gene>
    <name evidence="3" type="ORF">ACFOHV_14220</name>
</gene>
<organism evidence="3 4">
    <name type="scientific">Ciceribacter thiooxidans</name>
    <dbReference type="NCBI Taxonomy" id="1969821"/>
    <lineage>
        <taxon>Bacteria</taxon>
        <taxon>Pseudomonadati</taxon>
        <taxon>Pseudomonadota</taxon>
        <taxon>Alphaproteobacteria</taxon>
        <taxon>Hyphomicrobiales</taxon>
        <taxon>Rhizobiaceae</taxon>
        <taxon>Ciceribacter</taxon>
    </lineage>
</organism>
<accession>A0ABV7I4E5</accession>
<keyword evidence="4" id="KW-1185">Reference proteome</keyword>
<dbReference type="InterPro" id="IPR029058">
    <property type="entry name" value="AB_hydrolase_fold"/>
</dbReference>
<dbReference type="InterPro" id="IPR010333">
    <property type="entry name" value="VirJ"/>
</dbReference>
<feature type="domain" description="Bacterial virulence" evidence="2">
    <location>
        <begin position="261"/>
        <end position="450"/>
    </location>
</feature>
<keyword evidence="1" id="KW-0732">Signal</keyword>
<evidence type="ECO:0000256" key="1">
    <source>
        <dbReference type="SAM" id="SignalP"/>
    </source>
</evidence>
<dbReference type="PIRSF" id="PIRSF029063">
    <property type="entry name" value="IV_sec_VirJ"/>
    <property type="match status" value="1"/>
</dbReference>